<keyword evidence="1" id="KW-0472">Membrane</keyword>
<gene>
    <name evidence="2" type="ORF">THASP1DRAFT_29830</name>
</gene>
<dbReference type="Proteomes" id="UP000271241">
    <property type="component" value="Unassembled WGS sequence"/>
</dbReference>
<evidence type="ECO:0000256" key="1">
    <source>
        <dbReference type="SAM" id="Phobius"/>
    </source>
</evidence>
<accession>A0A4P9XQP5</accession>
<feature type="transmembrane region" description="Helical" evidence="1">
    <location>
        <begin position="58"/>
        <end position="82"/>
    </location>
</feature>
<keyword evidence="1" id="KW-0812">Transmembrane</keyword>
<dbReference type="EMBL" id="KZ992609">
    <property type="protein sequence ID" value="RKP08373.1"/>
    <property type="molecule type" value="Genomic_DNA"/>
</dbReference>
<evidence type="ECO:0000313" key="2">
    <source>
        <dbReference type="EMBL" id="RKP08373.1"/>
    </source>
</evidence>
<sequence length="101" mass="11273">MVGHPTDKLQTVELEDFYSVMYPIKWYQGPGYYHAFTTDAEAMQPSGLQSDGTMTLRLVGLLCLLTFVVTVSVLVGIYTGYLKDAVFNEGRRAATKEAKKE</sequence>
<name>A0A4P9XQP5_9FUNG</name>
<dbReference type="AlphaFoldDB" id="A0A4P9XQP5"/>
<keyword evidence="3" id="KW-1185">Reference proteome</keyword>
<evidence type="ECO:0000313" key="3">
    <source>
        <dbReference type="Proteomes" id="UP000271241"/>
    </source>
</evidence>
<keyword evidence="1" id="KW-1133">Transmembrane helix</keyword>
<proteinExistence type="predicted"/>
<protein>
    <submittedName>
        <fullName evidence="2">Uncharacterized protein</fullName>
    </submittedName>
</protein>
<reference evidence="3" key="1">
    <citation type="journal article" date="2018" name="Nat. Microbiol.">
        <title>Leveraging single-cell genomics to expand the fungal tree of life.</title>
        <authorList>
            <person name="Ahrendt S.R."/>
            <person name="Quandt C.A."/>
            <person name="Ciobanu D."/>
            <person name="Clum A."/>
            <person name="Salamov A."/>
            <person name="Andreopoulos B."/>
            <person name="Cheng J.F."/>
            <person name="Woyke T."/>
            <person name="Pelin A."/>
            <person name="Henrissat B."/>
            <person name="Reynolds N.K."/>
            <person name="Benny G.L."/>
            <person name="Smith M.E."/>
            <person name="James T.Y."/>
            <person name="Grigoriev I.V."/>
        </authorList>
    </citation>
    <scope>NUCLEOTIDE SEQUENCE [LARGE SCALE GENOMIC DNA]</scope>
    <source>
        <strain evidence="3">RSA 1356</strain>
    </source>
</reference>
<dbReference type="OrthoDB" id="18530at2759"/>
<organism evidence="2 3">
    <name type="scientific">Thamnocephalis sphaerospora</name>
    <dbReference type="NCBI Taxonomy" id="78915"/>
    <lineage>
        <taxon>Eukaryota</taxon>
        <taxon>Fungi</taxon>
        <taxon>Fungi incertae sedis</taxon>
        <taxon>Zoopagomycota</taxon>
        <taxon>Zoopagomycotina</taxon>
        <taxon>Zoopagomycetes</taxon>
        <taxon>Zoopagales</taxon>
        <taxon>Sigmoideomycetaceae</taxon>
        <taxon>Thamnocephalis</taxon>
    </lineage>
</organism>